<name>A0AAD1U6F9_EUPCR</name>
<comment type="caution">
    <text evidence="1">The sequence shown here is derived from an EMBL/GenBank/DDBJ whole genome shotgun (WGS) entry which is preliminary data.</text>
</comment>
<reference evidence="1" key="1">
    <citation type="submission" date="2023-07" db="EMBL/GenBank/DDBJ databases">
        <authorList>
            <consortium name="AG Swart"/>
            <person name="Singh M."/>
            <person name="Singh A."/>
            <person name="Seah K."/>
            <person name="Emmerich C."/>
        </authorList>
    </citation>
    <scope>NUCLEOTIDE SEQUENCE</scope>
    <source>
        <strain evidence="1">DP1</strain>
    </source>
</reference>
<keyword evidence="2" id="KW-1185">Reference proteome</keyword>
<proteinExistence type="predicted"/>
<dbReference type="EMBL" id="CAMPGE010001158">
    <property type="protein sequence ID" value="CAI2359929.1"/>
    <property type="molecule type" value="Genomic_DNA"/>
</dbReference>
<evidence type="ECO:0000313" key="1">
    <source>
        <dbReference type="EMBL" id="CAI2359929.1"/>
    </source>
</evidence>
<accession>A0AAD1U6F9</accession>
<protein>
    <submittedName>
        <fullName evidence="1">Uncharacterized protein</fullName>
    </submittedName>
</protein>
<gene>
    <name evidence="1" type="ORF">ECRASSUSDP1_LOCUS1223</name>
</gene>
<sequence>MFMLSDLVDYLDACLIVTTNFPQLISISDSVDVKSFLCGATSDSSSSPFGSCWPCDNRRKHIKSSWDSPEHKACKLEKDEFCIIECFCGL</sequence>
<dbReference type="Proteomes" id="UP001295684">
    <property type="component" value="Unassembled WGS sequence"/>
</dbReference>
<evidence type="ECO:0000313" key="2">
    <source>
        <dbReference type="Proteomes" id="UP001295684"/>
    </source>
</evidence>
<dbReference type="AlphaFoldDB" id="A0AAD1U6F9"/>
<organism evidence="1 2">
    <name type="scientific">Euplotes crassus</name>
    <dbReference type="NCBI Taxonomy" id="5936"/>
    <lineage>
        <taxon>Eukaryota</taxon>
        <taxon>Sar</taxon>
        <taxon>Alveolata</taxon>
        <taxon>Ciliophora</taxon>
        <taxon>Intramacronucleata</taxon>
        <taxon>Spirotrichea</taxon>
        <taxon>Hypotrichia</taxon>
        <taxon>Euplotida</taxon>
        <taxon>Euplotidae</taxon>
        <taxon>Moneuplotes</taxon>
    </lineage>
</organism>